<dbReference type="SMART" id="SM00866">
    <property type="entry name" value="UTRA"/>
    <property type="match status" value="1"/>
</dbReference>
<dbReference type="InterPro" id="IPR000524">
    <property type="entry name" value="Tscrpt_reg_HTH_GntR"/>
</dbReference>
<evidence type="ECO:0000313" key="6">
    <source>
        <dbReference type="EMBL" id="RVT67484.1"/>
    </source>
</evidence>
<dbReference type="Gene3D" id="3.40.1410.10">
    <property type="entry name" value="Chorismate lyase-like"/>
    <property type="match status" value="1"/>
</dbReference>
<dbReference type="Pfam" id="PF00392">
    <property type="entry name" value="GntR"/>
    <property type="match status" value="1"/>
</dbReference>
<keyword evidence="2" id="KW-0805">Transcription regulation</keyword>
<dbReference type="CDD" id="cd07377">
    <property type="entry name" value="WHTH_GntR"/>
    <property type="match status" value="1"/>
</dbReference>
<evidence type="ECO:0000313" key="7">
    <source>
        <dbReference type="Proteomes" id="UP000288024"/>
    </source>
</evidence>
<dbReference type="SUPFAM" id="SSF64288">
    <property type="entry name" value="Chorismate lyase-like"/>
    <property type="match status" value="1"/>
</dbReference>
<keyword evidence="4" id="KW-0804">Transcription</keyword>
<dbReference type="GO" id="GO:0003677">
    <property type="term" value="F:DNA binding"/>
    <property type="evidence" value="ECO:0007669"/>
    <property type="project" value="UniProtKB-KW"/>
</dbReference>
<accession>A0A3S2TZJ4</accession>
<dbReference type="InterPro" id="IPR050679">
    <property type="entry name" value="Bact_HTH_transcr_reg"/>
</dbReference>
<keyword evidence="1" id="KW-0678">Repressor</keyword>
<dbReference type="InterPro" id="IPR011663">
    <property type="entry name" value="UTRA"/>
</dbReference>
<dbReference type="InterPro" id="IPR036388">
    <property type="entry name" value="WH-like_DNA-bd_sf"/>
</dbReference>
<dbReference type="PROSITE" id="PS50949">
    <property type="entry name" value="HTH_GNTR"/>
    <property type="match status" value="1"/>
</dbReference>
<dbReference type="Proteomes" id="UP000288024">
    <property type="component" value="Unassembled WGS sequence"/>
</dbReference>
<gene>
    <name evidence="6" type="ORF">EM808_03125</name>
</gene>
<dbReference type="PANTHER" id="PTHR44846">
    <property type="entry name" value="MANNOSYL-D-GLYCERATE TRANSPORT/METABOLISM SYSTEM REPRESSOR MNGR-RELATED"/>
    <property type="match status" value="1"/>
</dbReference>
<feature type="domain" description="HTH gntR-type" evidence="5">
    <location>
        <begin position="2"/>
        <end position="70"/>
    </location>
</feature>
<dbReference type="Pfam" id="PF07702">
    <property type="entry name" value="UTRA"/>
    <property type="match status" value="1"/>
</dbReference>
<dbReference type="InterPro" id="IPR028978">
    <property type="entry name" value="Chorismate_lyase_/UTRA_dom_sf"/>
</dbReference>
<evidence type="ECO:0000259" key="5">
    <source>
        <dbReference type="PROSITE" id="PS50949"/>
    </source>
</evidence>
<dbReference type="RefSeq" id="WP_127735674.1">
    <property type="nucleotide sequence ID" value="NZ_JARMUY010000003.1"/>
</dbReference>
<dbReference type="EMBL" id="RZTZ01000001">
    <property type="protein sequence ID" value="RVT67484.1"/>
    <property type="molecule type" value="Genomic_DNA"/>
</dbReference>
<dbReference type="SMART" id="SM00345">
    <property type="entry name" value="HTH_GNTR"/>
    <property type="match status" value="1"/>
</dbReference>
<dbReference type="PANTHER" id="PTHR44846:SF4">
    <property type="entry name" value="HTH GNTR-TYPE DOMAIN-CONTAINING PROTEIN"/>
    <property type="match status" value="1"/>
</dbReference>
<dbReference type="InterPro" id="IPR036390">
    <property type="entry name" value="WH_DNA-bd_sf"/>
</dbReference>
<protein>
    <submittedName>
        <fullName evidence="6">GntR family transcriptional regulator</fullName>
    </submittedName>
</protein>
<dbReference type="AlphaFoldDB" id="A0A3S2TZJ4"/>
<dbReference type="GO" id="GO:0045892">
    <property type="term" value="P:negative regulation of DNA-templated transcription"/>
    <property type="evidence" value="ECO:0007669"/>
    <property type="project" value="TreeGrafter"/>
</dbReference>
<keyword evidence="7" id="KW-1185">Reference proteome</keyword>
<dbReference type="FunFam" id="3.40.1410.10:FF:000008">
    <property type="entry name" value="Transcriptional regulator, GntR family"/>
    <property type="match status" value="1"/>
</dbReference>
<organism evidence="6 7">
    <name type="scientific">Niallia taxi</name>
    <dbReference type="NCBI Taxonomy" id="2499688"/>
    <lineage>
        <taxon>Bacteria</taxon>
        <taxon>Bacillati</taxon>
        <taxon>Bacillota</taxon>
        <taxon>Bacilli</taxon>
        <taxon>Bacillales</taxon>
        <taxon>Bacillaceae</taxon>
        <taxon>Niallia</taxon>
    </lineage>
</organism>
<evidence type="ECO:0000256" key="4">
    <source>
        <dbReference type="ARBA" id="ARBA00023163"/>
    </source>
</evidence>
<proteinExistence type="predicted"/>
<dbReference type="Gene3D" id="1.10.10.10">
    <property type="entry name" value="Winged helix-like DNA-binding domain superfamily/Winged helix DNA-binding domain"/>
    <property type="match status" value="1"/>
</dbReference>
<dbReference type="GO" id="GO:0003700">
    <property type="term" value="F:DNA-binding transcription factor activity"/>
    <property type="evidence" value="ECO:0007669"/>
    <property type="project" value="InterPro"/>
</dbReference>
<comment type="caution">
    <text evidence="6">The sequence shown here is derived from an EMBL/GenBank/DDBJ whole genome shotgun (WGS) entry which is preliminary data.</text>
</comment>
<dbReference type="PRINTS" id="PR00035">
    <property type="entry name" value="HTHGNTR"/>
</dbReference>
<evidence type="ECO:0000256" key="3">
    <source>
        <dbReference type="ARBA" id="ARBA00023125"/>
    </source>
</evidence>
<sequence>MTVKYQMVASVLEHDILQGKFQADEKLPTEEELMRKFQVSRNTIRRALNILADQGYVYQVQGSGLFLREFSRPGCITIRKMQGLTKELAGHDMSSQIIDLSLIKANDELAKKMRCAPGDSLYFIKRLRFVNGEPLVLEEAYYNKKAVPYLNAEIAQTSIYRYITDDLKLKVGFADKLIYCDKLSKEDGDHLKLIEGDPALIIENTVFLNTGVVFNVSLEKYHYSSAKLLALTF</sequence>
<evidence type="ECO:0000256" key="2">
    <source>
        <dbReference type="ARBA" id="ARBA00023015"/>
    </source>
</evidence>
<evidence type="ECO:0000256" key="1">
    <source>
        <dbReference type="ARBA" id="ARBA00022491"/>
    </source>
</evidence>
<name>A0A3S2TZJ4_9BACI</name>
<dbReference type="SUPFAM" id="SSF46785">
    <property type="entry name" value="Winged helix' DNA-binding domain"/>
    <property type="match status" value="1"/>
</dbReference>
<keyword evidence="3" id="KW-0238">DNA-binding</keyword>
<reference evidence="6 7" key="1">
    <citation type="submission" date="2019-01" db="EMBL/GenBank/DDBJ databases">
        <title>Bacillus sp. M5HDSG1-1, whole genome shotgun sequence.</title>
        <authorList>
            <person name="Tuo L."/>
        </authorList>
    </citation>
    <scope>NUCLEOTIDE SEQUENCE [LARGE SCALE GENOMIC DNA]</scope>
    <source>
        <strain evidence="6 7">M5HDSG1-1</strain>
    </source>
</reference>